<feature type="domain" description="SusD-like N-terminal" evidence="1">
    <location>
        <begin position="21"/>
        <end position="227"/>
    </location>
</feature>
<dbReference type="RefSeq" id="WP_279295078.1">
    <property type="nucleotide sequence ID" value="NZ_JAOTIF010000001.1"/>
</dbReference>
<protein>
    <submittedName>
        <fullName evidence="2">RagB/SusD family nutrient uptake outer membrane protein</fullName>
    </submittedName>
</protein>
<dbReference type="InterPro" id="IPR033985">
    <property type="entry name" value="SusD-like_N"/>
</dbReference>
<sequence length="488" mass="55261">MKRILTYIFLISMLPLAGCKKFLEKPPDNRTEVTAPDQVTLLLTTAYPHANYILFCEAMSDNAEDKGGGGAGDPSDLINRQSYMFQDVQSKELDSPEAYWDSCYKAIAVANQALQIINDATDQNSFKAQRGEALVARAYAHFMLVTLFAKAYDPATASSDQGIPYVTTPETQVFAKYDRKTVAYVYDMIEKDLLDGIPLIDERIYGNAPKFHFTKRAAHAFASRFYLFKRNYPQVIAHAEQAFSGSAAENLRFWNTSYSDLQYFDLQAIYTKSSERANILLQEANSIWGRSYPLYRFGLGSDLLNELFLSQNVTGGAYAIRYNIYGSVQYYNIPKFYEHFVRAGINADIGDPYNTIPLLTAEEVLFNRSEAYARLKNYPAALADLNAWISKNIRAYNSAQHDLTAKKVVDYYKMPTDTMGALVRAGLDFKRVSFMHEGLRWFDILRLKIPIVHTTDDGLRIPLSANDFRRVLQIPQEASLSGIPLNPR</sequence>
<proteinExistence type="predicted"/>
<comment type="caution">
    <text evidence="2">The sequence shown here is derived from an EMBL/GenBank/DDBJ whole genome shotgun (WGS) entry which is preliminary data.</text>
</comment>
<evidence type="ECO:0000313" key="2">
    <source>
        <dbReference type="EMBL" id="MCU7547632.1"/>
    </source>
</evidence>
<keyword evidence="3" id="KW-1185">Reference proteome</keyword>
<gene>
    <name evidence="2" type="ORF">OCK74_00840</name>
</gene>
<dbReference type="SUPFAM" id="SSF48452">
    <property type="entry name" value="TPR-like"/>
    <property type="match status" value="1"/>
</dbReference>
<dbReference type="EMBL" id="JAOTIF010000001">
    <property type="protein sequence ID" value="MCU7547632.1"/>
    <property type="molecule type" value="Genomic_DNA"/>
</dbReference>
<evidence type="ECO:0000313" key="3">
    <source>
        <dbReference type="Proteomes" id="UP001155483"/>
    </source>
</evidence>
<dbReference type="Gene3D" id="1.25.40.390">
    <property type="match status" value="1"/>
</dbReference>
<accession>A0A9X2XSP9</accession>
<organism evidence="2 3">
    <name type="scientific">Paraflavisolibacter caeni</name>
    <dbReference type="NCBI Taxonomy" id="2982496"/>
    <lineage>
        <taxon>Bacteria</taxon>
        <taxon>Pseudomonadati</taxon>
        <taxon>Bacteroidota</taxon>
        <taxon>Chitinophagia</taxon>
        <taxon>Chitinophagales</taxon>
        <taxon>Chitinophagaceae</taxon>
        <taxon>Paraflavisolibacter</taxon>
    </lineage>
</organism>
<dbReference type="AlphaFoldDB" id="A0A9X2XSP9"/>
<reference evidence="2" key="2">
    <citation type="submission" date="2023-04" db="EMBL/GenBank/DDBJ databases">
        <title>Paracnuella aquatica gen. nov., sp. nov., a member of the family Chitinophagaceae isolated from a hot spring.</title>
        <authorList>
            <person name="Wang C."/>
        </authorList>
    </citation>
    <scope>NUCLEOTIDE SEQUENCE</scope>
    <source>
        <strain evidence="2">LB-8</strain>
    </source>
</reference>
<dbReference type="Pfam" id="PF14322">
    <property type="entry name" value="SusD-like_3"/>
    <property type="match status" value="1"/>
</dbReference>
<reference evidence="2" key="1">
    <citation type="submission" date="2022-09" db="EMBL/GenBank/DDBJ databases">
        <authorList>
            <person name="Yuan C."/>
            <person name="Ke Z."/>
        </authorList>
    </citation>
    <scope>NUCLEOTIDE SEQUENCE</scope>
    <source>
        <strain evidence="2">LB-8</strain>
    </source>
</reference>
<dbReference type="Proteomes" id="UP001155483">
    <property type="component" value="Unassembled WGS sequence"/>
</dbReference>
<name>A0A9X2XSP9_9BACT</name>
<evidence type="ECO:0000259" key="1">
    <source>
        <dbReference type="Pfam" id="PF14322"/>
    </source>
</evidence>
<dbReference type="InterPro" id="IPR011990">
    <property type="entry name" value="TPR-like_helical_dom_sf"/>
</dbReference>